<evidence type="ECO:0000313" key="1">
    <source>
        <dbReference type="EMBL" id="GFR58564.1"/>
    </source>
</evidence>
<dbReference type="Proteomes" id="UP000762676">
    <property type="component" value="Unassembled WGS sequence"/>
</dbReference>
<dbReference type="FunFam" id="3.40.720.10:FF:000017">
    <property type="entry name" value="Predicted protein"/>
    <property type="match status" value="1"/>
</dbReference>
<dbReference type="PANTHER" id="PTHR10974:SF6">
    <property type="entry name" value="PROTEIN CBG19234"/>
    <property type="match status" value="1"/>
</dbReference>
<comment type="caution">
    <text evidence="1">The sequence shown here is derived from an EMBL/GenBank/DDBJ whole genome shotgun (WGS) entry which is preliminary data.</text>
</comment>
<name>A0AAV4ECN6_9GAST</name>
<dbReference type="Pfam" id="PF02995">
    <property type="entry name" value="DUF229"/>
    <property type="match status" value="1"/>
</dbReference>
<dbReference type="CDD" id="cd16021">
    <property type="entry name" value="ALP_like"/>
    <property type="match status" value="1"/>
</dbReference>
<reference evidence="1 2" key="1">
    <citation type="journal article" date="2021" name="Elife">
        <title>Chloroplast acquisition without the gene transfer in kleptoplastic sea slugs, Plakobranchus ocellatus.</title>
        <authorList>
            <person name="Maeda T."/>
            <person name="Takahashi S."/>
            <person name="Yoshida T."/>
            <person name="Shimamura S."/>
            <person name="Takaki Y."/>
            <person name="Nagai Y."/>
            <person name="Toyoda A."/>
            <person name="Suzuki Y."/>
            <person name="Arimoto A."/>
            <person name="Ishii H."/>
            <person name="Satoh N."/>
            <person name="Nishiyama T."/>
            <person name="Hasebe M."/>
            <person name="Maruyama T."/>
            <person name="Minagawa J."/>
            <person name="Obokata J."/>
            <person name="Shigenobu S."/>
        </authorList>
    </citation>
    <scope>NUCLEOTIDE SEQUENCE [LARGE SCALE GENOMIC DNA]</scope>
</reference>
<dbReference type="AlphaFoldDB" id="A0AAV4ECN6"/>
<organism evidence="1 2">
    <name type="scientific">Elysia marginata</name>
    <dbReference type="NCBI Taxonomy" id="1093978"/>
    <lineage>
        <taxon>Eukaryota</taxon>
        <taxon>Metazoa</taxon>
        <taxon>Spiralia</taxon>
        <taxon>Lophotrochozoa</taxon>
        <taxon>Mollusca</taxon>
        <taxon>Gastropoda</taxon>
        <taxon>Heterobranchia</taxon>
        <taxon>Euthyneura</taxon>
        <taxon>Panpulmonata</taxon>
        <taxon>Sacoglossa</taxon>
        <taxon>Placobranchoidea</taxon>
        <taxon>Plakobranchidae</taxon>
        <taxon>Elysia</taxon>
    </lineage>
</organism>
<accession>A0AAV4ECN6</accession>
<keyword evidence="2" id="KW-1185">Reference proteome</keyword>
<dbReference type="GO" id="GO:0005615">
    <property type="term" value="C:extracellular space"/>
    <property type="evidence" value="ECO:0007669"/>
    <property type="project" value="TreeGrafter"/>
</dbReference>
<protein>
    <recommendedName>
        <fullName evidence="3">Sulfatase N-terminal domain-containing protein</fullName>
    </recommendedName>
</protein>
<sequence>MFVCAWLTVMYIFFYNEETLVKKAPHAWLINHVFRKPPPECLFPRTDPFDPSLDDVVRTFPPLDCSNQTANIVYLEKYVLYVNYTKLPLVLSAGQIFSHCWYKEIIRQKDWDTRFNFSWTSENFTKSIALPAWNEHIVSECFDANKTVLSRSYFHLIRKKPDIEKEQHHKYLDHVRVNSPLETLSFFIIGIDGMSKQNFERAMPKTRNFLIDKMGAIELYKYNKLAFETFPNVLALLTGHTPEEFYRDWKYNRTGYVDQINDAFLWTEARKLGYRTAMMLDAQSITAFHYQKKGFNERPVHYYQRETVLASTRDKLMRGEESNCLGDVPEVTVVHEPWLQIARTFGKDRTTPFFAYSFAVGITHDESDLASKGDEAYHKFLHDLVATDSLNNTVIVWFSDHGPRFGPIRETYHGRIETSTPYIFFVFPPWFKRKYPHLMKTLEINRNRLSSHFDLHETLRDLMYMRKGQRPKGTVKERAISLFREIPRERTCAQAGIPGEFCVCGRFYEPKLTQATYYMLALTLLEKMNSFVGFATTKPVITDSGSIIQSTSGDQQLLKNHPMSSNNGGESPTEFQISGIAMNKNSSESYGDSGAHASSRTLPPAGELRKLCAHLNLHKVESVYQITNDQLQSLKVKTYRVTIRTMPGSGLFEGLVNYDEASGSAQVMGDVVRINMYRGQADCVVDPWLRQFCFCLK</sequence>
<gene>
    <name evidence="1" type="ORF">ElyMa_005363900</name>
</gene>
<dbReference type="Gene3D" id="3.40.720.10">
    <property type="entry name" value="Alkaline Phosphatase, subunit A"/>
    <property type="match status" value="1"/>
</dbReference>
<dbReference type="InterPro" id="IPR017850">
    <property type="entry name" value="Alkaline_phosphatase_core_sf"/>
</dbReference>
<dbReference type="PANTHER" id="PTHR10974">
    <property type="entry name" value="FI08016P-RELATED"/>
    <property type="match status" value="1"/>
</dbReference>
<dbReference type="InterPro" id="IPR004245">
    <property type="entry name" value="DUF229"/>
</dbReference>
<evidence type="ECO:0008006" key="3">
    <source>
        <dbReference type="Google" id="ProtNLM"/>
    </source>
</evidence>
<proteinExistence type="predicted"/>
<dbReference type="EMBL" id="BMAT01010687">
    <property type="protein sequence ID" value="GFR58564.1"/>
    <property type="molecule type" value="Genomic_DNA"/>
</dbReference>
<evidence type="ECO:0000313" key="2">
    <source>
        <dbReference type="Proteomes" id="UP000762676"/>
    </source>
</evidence>
<dbReference type="SUPFAM" id="SSF53649">
    <property type="entry name" value="Alkaline phosphatase-like"/>
    <property type="match status" value="1"/>
</dbReference>